<dbReference type="EMBL" id="ATLV01018050">
    <property type="status" value="NOT_ANNOTATED_CDS"/>
    <property type="molecule type" value="Genomic_DNA"/>
</dbReference>
<accession>A0A084VXF5</accession>
<dbReference type="VEuPathDB" id="VectorBase:ASIC010417"/>
<name>A0A084VXF5_ANOSI</name>
<sequence length="84" mass="9533">MENHAVDYARFRFRPSVRQGADYCGKPAPPFPVHSVESSIALPFQLDNGRTRWGEGDDYHRGSGHPIVPKWKGNVTKDTRKCVH</sequence>
<dbReference type="EnsemblMetazoa" id="ASIC010417-RA">
    <property type="protein sequence ID" value="ASIC010417-PA"/>
    <property type="gene ID" value="ASIC010417"/>
</dbReference>
<dbReference type="EMBL" id="KE525212">
    <property type="protein sequence ID" value="KFB42649.1"/>
    <property type="molecule type" value="Genomic_DNA"/>
</dbReference>
<evidence type="ECO:0000313" key="3">
    <source>
        <dbReference type="EnsemblMetazoa" id="ASIC010417-PA"/>
    </source>
</evidence>
<evidence type="ECO:0000256" key="1">
    <source>
        <dbReference type="SAM" id="MobiDB-lite"/>
    </source>
</evidence>
<dbReference type="AlphaFoldDB" id="A0A084VXF5"/>
<keyword evidence="4" id="KW-1185">Reference proteome</keyword>
<reference evidence="3" key="2">
    <citation type="submission" date="2020-05" db="UniProtKB">
        <authorList>
            <consortium name="EnsemblMetazoa"/>
        </authorList>
    </citation>
    <scope>IDENTIFICATION</scope>
</reference>
<evidence type="ECO:0000313" key="2">
    <source>
        <dbReference type="EMBL" id="KFB42649.1"/>
    </source>
</evidence>
<protein>
    <submittedName>
        <fullName evidence="2 3">Uncharacterized protein</fullName>
    </submittedName>
</protein>
<evidence type="ECO:0000313" key="4">
    <source>
        <dbReference type="Proteomes" id="UP000030765"/>
    </source>
</evidence>
<organism evidence="2">
    <name type="scientific">Anopheles sinensis</name>
    <name type="common">Mosquito</name>
    <dbReference type="NCBI Taxonomy" id="74873"/>
    <lineage>
        <taxon>Eukaryota</taxon>
        <taxon>Metazoa</taxon>
        <taxon>Ecdysozoa</taxon>
        <taxon>Arthropoda</taxon>
        <taxon>Hexapoda</taxon>
        <taxon>Insecta</taxon>
        <taxon>Pterygota</taxon>
        <taxon>Neoptera</taxon>
        <taxon>Endopterygota</taxon>
        <taxon>Diptera</taxon>
        <taxon>Nematocera</taxon>
        <taxon>Culicoidea</taxon>
        <taxon>Culicidae</taxon>
        <taxon>Anophelinae</taxon>
        <taxon>Anopheles</taxon>
    </lineage>
</organism>
<dbReference type="Proteomes" id="UP000030765">
    <property type="component" value="Unassembled WGS sequence"/>
</dbReference>
<gene>
    <name evidence="2" type="ORF">ZHAS_00010417</name>
</gene>
<feature type="region of interest" description="Disordered" evidence="1">
    <location>
        <begin position="55"/>
        <end position="84"/>
    </location>
</feature>
<reference evidence="2 4" key="1">
    <citation type="journal article" date="2014" name="BMC Genomics">
        <title>Genome sequence of Anopheles sinensis provides insight into genetics basis of mosquito competence for malaria parasites.</title>
        <authorList>
            <person name="Zhou D."/>
            <person name="Zhang D."/>
            <person name="Ding G."/>
            <person name="Shi L."/>
            <person name="Hou Q."/>
            <person name="Ye Y."/>
            <person name="Xu Y."/>
            <person name="Zhou H."/>
            <person name="Xiong C."/>
            <person name="Li S."/>
            <person name="Yu J."/>
            <person name="Hong S."/>
            <person name="Yu X."/>
            <person name="Zou P."/>
            <person name="Chen C."/>
            <person name="Chang X."/>
            <person name="Wang W."/>
            <person name="Lv Y."/>
            <person name="Sun Y."/>
            <person name="Ma L."/>
            <person name="Shen B."/>
            <person name="Zhu C."/>
        </authorList>
    </citation>
    <scope>NUCLEOTIDE SEQUENCE [LARGE SCALE GENOMIC DNA]</scope>
</reference>
<feature type="compositionally biased region" description="Basic and acidic residues" evidence="1">
    <location>
        <begin position="75"/>
        <end position="84"/>
    </location>
</feature>
<proteinExistence type="predicted"/>